<evidence type="ECO:0000313" key="3">
    <source>
        <dbReference type="EMBL" id="TGD73310.1"/>
    </source>
</evidence>
<evidence type="ECO:0000256" key="1">
    <source>
        <dbReference type="ARBA" id="ARBA00023002"/>
    </source>
</evidence>
<sequence>MAANTWNTADIPAQDGRVAVVTGASSGIGLAAAEALAAKGAQVILAVRDMHKGRRALDNLTGSVPEANAQLAELDLADLASVRAFAAQFADGHERLDLLINNAGIMMCPYATTRDGFEIQFGTNHLGHFALTGLLLPLVQATPGARVVTVSSLAHRGGNIDFDDPNWERREYNTGQAYCDSKLANLLFVTALSRKLADAGSDTLATAAHPGWTRTDLQRHVWKYRFLGLFMGQDNAAGALPTLRAAVDPQAGAGDYFGPGGRNEMRGPPVAVACTDAARDTGAAARLWALSEALTGVEY</sequence>
<protein>
    <submittedName>
        <fullName evidence="3">SDR family NAD(P)-dependent oxidoreductase</fullName>
    </submittedName>
</protein>
<reference evidence="3 4" key="1">
    <citation type="submission" date="2019-04" db="EMBL/GenBank/DDBJ databases">
        <title>Taxonomy of novel Haliea sp. from mangrove soil of West Coast of India.</title>
        <authorList>
            <person name="Verma A."/>
            <person name="Kumar P."/>
            <person name="Krishnamurthi S."/>
        </authorList>
    </citation>
    <scope>NUCLEOTIDE SEQUENCE [LARGE SCALE GENOMIC DNA]</scope>
    <source>
        <strain evidence="3 4">SAOS-164</strain>
    </source>
</reference>
<dbReference type="SUPFAM" id="SSF51735">
    <property type="entry name" value="NAD(P)-binding Rossmann-fold domains"/>
    <property type="match status" value="1"/>
</dbReference>
<proteinExistence type="inferred from homology"/>
<dbReference type="PANTHER" id="PTHR43157">
    <property type="entry name" value="PHOSPHATIDYLINOSITOL-GLYCAN BIOSYNTHESIS CLASS F PROTEIN-RELATED"/>
    <property type="match status" value="1"/>
</dbReference>
<dbReference type="PRINTS" id="PR00081">
    <property type="entry name" value="GDHRDH"/>
</dbReference>
<dbReference type="EMBL" id="SRLE01000007">
    <property type="protein sequence ID" value="TGD73310.1"/>
    <property type="molecule type" value="Genomic_DNA"/>
</dbReference>
<name>A0A4Z0M1F8_9GAMM</name>
<dbReference type="GO" id="GO:0016491">
    <property type="term" value="F:oxidoreductase activity"/>
    <property type="evidence" value="ECO:0007669"/>
    <property type="project" value="UniProtKB-KW"/>
</dbReference>
<dbReference type="AlphaFoldDB" id="A0A4Z0M1F8"/>
<dbReference type="CDD" id="cd05327">
    <property type="entry name" value="retinol-DH_like_SDR_c_like"/>
    <property type="match status" value="1"/>
</dbReference>
<dbReference type="InterPro" id="IPR036291">
    <property type="entry name" value="NAD(P)-bd_dom_sf"/>
</dbReference>
<comment type="similarity">
    <text evidence="2">Belongs to the short-chain dehydrogenases/reductases (SDR) family.</text>
</comment>
<organism evidence="3 4">
    <name type="scientific">Mangrovimicrobium sediminis</name>
    <dbReference type="NCBI Taxonomy" id="2562682"/>
    <lineage>
        <taxon>Bacteria</taxon>
        <taxon>Pseudomonadati</taxon>
        <taxon>Pseudomonadota</taxon>
        <taxon>Gammaproteobacteria</taxon>
        <taxon>Cellvibrionales</taxon>
        <taxon>Halieaceae</taxon>
        <taxon>Mangrovimicrobium</taxon>
    </lineage>
</organism>
<dbReference type="OrthoDB" id="109589at2"/>
<comment type="caution">
    <text evidence="3">The sequence shown here is derived from an EMBL/GenBank/DDBJ whole genome shotgun (WGS) entry which is preliminary data.</text>
</comment>
<evidence type="ECO:0000256" key="2">
    <source>
        <dbReference type="RuleBase" id="RU000363"/>
    </source>
</evidence>
<dbReference type="PANTHER" id="PTHR43157:SF54">
    <property type="entry name" value="RETINOL DEHYDROGENASE 12-LIKE ISOFORM X1-RELATED"/>
    <property type="match status" value="1"/>
</dbReference>
<dbReference type="InterPro" id="IPR002347">
    <property type="entry name" value="SDR_fam"/>
</dbReference>
<gene>
    <name evidence="3" type="ORF">E4634_09740</name>
</gene>
<dbReference type="NCBIfam" id="NF004846">
    <property type="entry name" value="PRK06197.1"/>
    <property type="match status" value="1"/>
</dbReference>
<accession>A0A4Z0M1F8</accession>
<dbReference type="RefSeq" id="WP_135443357.1">
    <property type="nucleotide sequence ID" value="NZ_SRLE01000007.1"/>
</dbReference>
<evidence type="ECO:0000313" key="4">
    <source>
        <dbReference type="Proteomes" id="UP000298050"/>
    </source>
</evidence>
<keyword evidence="4" id="KW-1185">Reference proteome</keyword>
<dbReference type="PRINTS" id="PR00080">
    <property type="entry name" value="SDRFAMILY"/>
</dbReference>
<dbReference type="Pfam" id="PF00106">
    <property type="entry name" value="adh_short"/>
    <property type="match status" value="1"/>
</dbReference>
<dbReference type="NCBIfam" id="NF004513">
    <property type="entry name" value="PRK05854.1"/>
    <property type="match status" value="1"/>
</dbReference>
<dbReference type="Proteomes" id="UP000298050">
    <property type="component" value="Unassembled WGS sequence"/>
</dbReference>
<keyword evidence="1" id="KW-0560">Oxidoreductase</keyword>
<dbReference type="Gene3D" id="3.40.50.720">
    <property type="entry name" value="NAD(P)-binding Rossmann-like Domain"/>
    <property type="match status" value="1"/>
</dbReference>